<dbReference type="RefSeq" id="WP_194027428.1">
    <property type="nucleotide sequence ID" value="NZ_JADEWZ010000001.1"/>
</dbReference>
<evidence type="ECO:0000313" key="2">
    <source>
        <dbReference type="Proteomes" id="UP000654482"/>
    </source>
</evidence>
<organism evidence="1 2">
    <name type="scientific">Lusitaniella coriacea LEGE 07157</name>
    <dbReference type="NCBI Taxonomy" id="945747"/>
    <lineage>
        <taxon>Bacteria</taxon>
        <taxon>Bacillati</taxon>
        <taxon>Cyanobacteriota</taxon>
        <taxon>Cyanophyceae</taxon>
        <taxon>Spirulinales</taxon>
        <taxon>Lusitaniellaceae</taxon>
        <taxon>Lusitaniella</taxon>
    </lineage>
</organism>
<dbReference type="EMBL" id="JADEWZ010000001">
    <property type="protein sequence ID" value="MBE9114344.1"/>
    <property type="molecule type" value="Genomic_DNA"/>
</dbReference>
<reference evidence="1" key="1">
    <citation type="submission" date="2020-10" db="EMBL/GenBank/DDBJ databases">
        <authorList>
            <person name="Castelo-Branco R."/>
            <person name="Eusebio N."/>
            <person name="Adriana R."/>
            <person name="Vieira A."/>
            <person name="Brugerolle De Fraissinette N."/>
            <person name="Rezende De Castro R."/>
            <person name="Schneider M.P."/>
            <person name="Vasconcelos V."/>
            <person name="Leao P.N."/>
        </authorList>
    </citation>
    <scope>NUCLEOTIDE SEQUENCE</scope>
    <source>
        <strain evidence="1">LEGE 07157</strain>
    </source>
</reference>
<name>A0A8J7AXA4_9CYAN</name>
<accession>A0A8J7AXA4</accession>
<evidence type="ECO:0000313" key="1">
    <source>
        <dbReference type="EMBL" id="MBE9114344.1"/>
    </source>
</evidence>
<proteinExistence type="predicted"/>
<keyword evidence="2" id="KW-1185">Reference proteome</keyword>
<comment type="caution">
    <text evidence="1">The sequence shown here is derived from an EMBL/GenBank/DDBJ whole genome shotgun (WGS) entry which is preliminary data.</text>
</comment>
<gene>
    <name evidence="1" type="ORF">IQ249_00385</name>
</gene>
<protein>
    <submittedName>
        <fullName evidence="1">Uncharacterized protein</fullName>
    </submittedName>
</protein>
<sequence>MKQNCSSSSISVTPKSSSFFKIKQVQLSSFGLSVLEGLRRGLETLFLKGSEPKIYQTRNSQGKLSFKVYDPIARQSNHFESEEEVRIWLEQRYYQ</sequence>
<dbReference type="AlphaFoldDB" id="A0A8J7AXA4"/>
<dbReference type="Proteomes" id="UP000654482">
    <property type="component" value="Unassembled WGS sequence"/>
</dbReference>